<dbReference type="InterPro" id="IPR031981">
    <property type="entry name" value="MIEAP_C"/>
</dbReference>
<dbReference type="AlphaFoldDB" id="A0A6J8D694"/>
<gene>
    <name evidence="3" type="ORF">MCOR_37473</name>
</gene>
<evidence type="ECO:0000313" key="3">
    <source>
        <dbReference type="EMBL" id="CAC5403595.1"/>
    </source>
</evidence>
<evidence type="ECO:0000256" key="1">
    <source>
        <dbReference type="SAM" id="MobiDB-lite"/>
    </source>
</evidence>
<accession>A0A6J8D694</accession>
<reference evidence="3 4" key="1">
    <citation type="submission" date="2020-06" db="EMBL/GenBank/DDBJ databases">
        <authorList>
            <person name="Li R."/>
            <person name="Bekaert M."/>
        </authorList>
    </citation>
    <scope>NUCLEOTIDE SEQUENCE [LARGE SCALE GENOMIC DNA]</scope>
    <source>
        <strain evidence="4">wild</strain>
    </source>
</reference>
<feature type="compositionally biased region" description="Polar residues" evidence="1">
    <location>
        <begin position="182"/>
        <end position="191"/>
    </location>
</feature>
<dbReference type="OrthoDB" id="6084377at2759"/>
<evidence type="ECO:0000259" key="2">
    <source>
        <dbReference type="Pfam" id="PF16026"/>
    </source>
</evidence>
<feature type="domain" description="Mitochondria-eating protein C-terminal" evidence="2">
    <location>
        <begin position="409"/>
        <end position="605"/>
    </location>
</feature>
<sequence length="620" mass="71154">MAISIFGLSFLPPDEIEDCFTFDIRSEAPSDDRCRAFLDYTPVNLAKTDPLYDHHRINLSTFINDQKFFGSKEKQDKASVIYQKMMSSEKELKDRKGKGPEHIQQMPPKFNLQEFTTKTKDNPLTAALRENFDKGNTHKAAWDYMTLKQSAEEFEKLKQSKGPNSNPSNPPAGKPDQGKEQGATSSQSEAQAGNEESGMDIDNAEDMYGFGYEDEMEDFRKSVILSLIWMNHDYFDSKILSKAQGEYKYYKMLEREWKQQKKGEMKDGTVAQFKELPQNRPIYAVIATILDQARNTDHAKAAAGEYVKLRNIEKTISTKQIPKDIELDDRDPNSTLKKMAERYRMPSSRSFRQAAEFKMVPLEEYQQLRGTIEHQRNQISELSSRLSGITSQQIADGEIFTEIGDQNKPRRLGQRFSEVFEDTWSNAYEVLKPKKPESKKEDEKEETDEKTVEILQNVVKVIYEFCKKVADSQVTKLMYGMTPPIFDPMSTKKETKTDDTETVAKTEKMAKDYRKAVAPATIPILKQNILLQELQGKVLPDISIGKELKEYVDNCVNLIWYMCIQQPPMEIVWGKPGEKFNKEMFRFSGKKGTKFKLTVWPAVLYHKDGPLAAPGYAVPE</sequence>
<name>A0A6J8D694_MYTCO</name>
<organism evidence="3 4">
    <name type="scientific">Mytilus coruscus</name>
    <name type="common">Sea mussel</name>
    <dbReference type="NCBI Taxonomy" id="42192"/>
    <lineage>
        <taxon>Eukaryota</taxon>
        <taxon>Metazoa</taxon>
        <taxon>Spiralia</taxon>
        <taxon>Lophotrochozoa</taxon>
        <taxon>Mollusca</taxon>
        <taxon>Bivalvia</taxon>
        <taxon>Autobranchia</taxon>
        <taxon>Pteriomorphia</taxon>
        <taxon>Mytilida</taxon>
        <taxon>Mytiloidea</taxon>
        <taxon>Mytilidae</taxon>
        <taxon>Mytilinae</taxon>
        <taxon>Mytilus</taxon>
    </lineage>
</organism>
<evidence type="ECO:0000313" key="4">
    <source>
        <dbReference type="Proteomes" id="UP000507470"/>
    </source>
</evidence>
<dbReference type="Proteomes" id="UP000507470">
    <property type="component" value="Unassembled WGS sequence"/>
</dbReference>
<dbReference type="Pfam" id="PF16026">
    <property type="entry name" value="MIEAP"/>
    <property type="match status" value="1"/>
</dbReference>
<feature type="region of interest" description="Disordered" evidence="1">
    <location>
        <begin position="155"/>
        <end position="205"/>
    </location>
</feature>
<proteinExistence type="predicted"/>
<keyword evidence="4" id="KW-1185">Reference proteome</keyword>
<protein>
    <recommendedName>
        <fullName evidence="2">Mitochondria-eating protein C-terminal domain-containing protein</fullName>
    </recommendedName>
</protein>
<dbReference type="EMBL" id="CACVKT020006796">
    <property type="protein sequence ID" value="CAC5403595.1"/>
    <property type="molecule type" value="Genomic_DNA"/>
</dbReference>